<dbReference type="Pfam" id="PF11951">
    <property type="entry name" value="Fungal_trans_2"/>
    <property type="match status" value="1"/>
</dbReference>
<dbReference type="PANTHER" id="PTHR21661">
    <property type="entry name" value="EPOXIDE HYDROLASE 1-RELATED"/>
    <property type="match status" value="1"/>
</dbReference>
<dbReference type="CDD" id="cd00067">
    <property type="entry name" value="GAL4"/>
    <property type="match status" value="1"/>
</dbReference>
<keyword evidence="5" id="KW-0804">Transcription</keyword>
<comment type="caution">
    <text evidence="9">The sequence shown here is derived from an EMBL/GenBank/DDBJ whole genome shotgun (WGS) entry which is preliminary data.</text>
</comment>
<evidence type="ECO:0000256" key="5">
    <source>
        <dbReference type="ARBA" id="ARBA00023163"/>
    </source>
</evidence>
<dbReference type="Gene3D" id="3.40.50.1820">
    <property type="entry name" value="alpha/beta hydrolase"/>
    <property type="match status" value="1"/>
</dbReference>
<dbReference type="InterPro" id="IPR010497">
    <property type="entry name" value="Epoxide_hydro_N"/>
</dbReference>
<dbReference type="GO" id="GO:0008270">
    <property type="term" value="F:zinc ion binding"/>
    <property type="evidence" value="ECO:0007669"/>
    <property type="project" value="InterPro"/>
</dbReference>
<dbReference type="InterPro" id="IPR021858">
    <property type="entry name" value="Fun_TF"/>
</dbReference>
<accession>A0A505IDQ9</accession>
<evidence type="ECO:0000256" key="1">
    <source>
        <dbReference type="ARBA" id="ARBA00010088"/>
    </source>
</evidence>
<proteinExistence type="inferred from homology"/>
<evidence type="ECO:0000256" key="6">
    <source>
        <dbReference type="ARBA" id="ARBA00023242"/>
    </source>
</evidence>
<dbReference type="InterPro" id="IPR000639">
    <property type="entry name" value="Epox_hydrolase-like"/>
</dbReference>
<evidence type="ECO:0000256" key="4">
    <source>
        <dbReference type="ARBA" id="ARBA00023015"/>
    </source>
</evidence>
<dbReference type="GO" id="GO:0004301">
    <property type="term" value="F:epoxide hydrolase activity"/>
    <property type="evidence" value="ECO:0007669"/>
    <property type="project" value="TreeGrafter"/>
</dbReference>
<comment type="similarity">
    <text evidence="1">Belongs to the peptidase S33 family.</text>
</comment>
<dbReference type="Pfam" id="PF06441">
    <property type="entry name" value="EHN"/>
    <property type="match status" value="1"/>
</dbReference>
<dbReference type="EMBL" id="NKJJ02000008">
    <property type="protein sequence ID" value="TPR10283.1"/>
    <property type="molecule type" value="Genomic_DNA"/>
</dbReference>
<dbReference type="VEuPathDB" id="FungiDB:An16g01110"/>
<dbReference type="PANTHER" id="PTHR21661:SF35">
    <property type="entry name" value="EPOXIDE HYDROLASE"/>
    <property type="match status" value="1"/>
</dbReference>
<dbReference type="VEuPathDB" id="FungiDB:M747DRAFT_324457"/>
<evidence type="ECO:0000313" key="9">
    <source>
        <dbReference type="EMBL" id="TPR10283.1"/>
    </source>
</evidence>
<dbReference type="VEuPathDB" id="FungiDB:ATCC64974_72270"/>
<dbReference type="AlphaFoldDB" id="A0A505IDQ9"/>
<dbReference type="InterPro" id="IPR001138">
    <property type="entry name" value="Zn2Cys6_DnaBD"/>
</dbReference>
<dbReference type="PRINTS" id="PR00412">
    <property type="entry name" value="EPOXHYDRLASE"/>
</dbReference>
<evidence type="ECO:0000259" key="8">
    <source>
        <dbReference type="Pfam" id="PF06441"/>
    </source>
</evidence>
<protein>
    <submittedName>
        <fullName evidence="9">NmrA-like family protein</fullName>
    </submittedName>
</protein>
<evidence type="ECO:0000256" key="7">
    <source>
        <dbReference type="SAM" id="MobiDB-lite"/>
    </source>
</evidence>
<name>A0A505IDQ9_ASPNG</name>
<organism evidence="9 10">
    <name type="scientific">Aspergillus niger</name>
    <dbReference type="NCBI Taxonomy" id="5061"/>
    <lineage>
        <taxon>Eukaryota</taxon>
        <taxon>Fungi</taxon>
        <taxon>Dikarya</taxon>
        <taxon>Ascomycota</taxon>
        <taxon>Pezizomycotina</taxon>
        <taxon>Eurotiomycetes</taxon>
        <taxon>Eurotiomycetidae</taxon>
        <taxon>Eurotiales</taxon>
        <taxon>Aspergillaceae</taxon>
        <taxon>Aspergillus</taxon>
        <taxon>Aspergillus subgen. Circumdati</taxon>
    </lineage>
</organism>
<keyword evidence="2" id="KW-0058">Aromatic hydrocarbons catabolism</keyword>
<dbReference type="VEuPathDB" id="FungiDB:ASPNIDRAFT2_1123796"/>
<feature type="region of interest" description="Disordered" evidence="7">
    <location>
        <begin position="427"/>
        <end position="462"/>
    </location>
</feature>
<keyword evidence="3" id="KW-0378">Hydrolase</keyword>
<evidence type="ECO:0000256" key="2">
    <source>
        <dbReference type="ARBA" id="ARBA00022797"/>
    </source>
</evidence>
<dbReference type="VEuPathDB" id="FungiDB:ATCC64974_72280"/>
<evidence type="ECO:0000256" key="3">
    <source>
        <dbReference type="ARBA" id="ARBA00022801"/>
    </source>
</evidence>
<dbReference type="InterPro" id="IPR029058">
    <property type="entry name" value="AB_hydrolase_fold"/>
</dbReference>
<keyword evidence="6" id="KW-0539">Nucleus</keyword>
<dbReference type="GO" id="GO:0097176">
    <property type="term" value="P:epoxide metabolic process"/>
    <property type="evidence" value="ECO:0007669"/>
    <property type="project" value="TreeGrafter"/>
</dbReference>
<feature type="domain" description="Epoxide hydrolase N-terminal" evidence="8">
    <location>
        <begin position="4"/>
        <end position="114"/>
    </location>
</feature>
<feature type="compositionally biased region" description="Low complexity" evidence="7">
    <location>
        <begin position="447"/>
        <end position="459"/>
    </location>
</feature>
<evidence type="ECO:0000313" key="10">
    <source>
        <dbReference type="Proteomes" id="UP000197666"/>
    </source>
</evidence>
<reference evidence="10" key="1">
    <citation type="submission" date="2018-10" db="EMBL/GenBank/DDBJ databases">
        <title>FDA dAtabase for Regulatory Grade micrObial Sequences (FDA-ARGOS): Supporting development and validation of Infectious Disease Dx tests.</title>
        <authorList>
            <person name="Kerrigan L."/>
            <person name="Tallon L."/>
            <person name="Sadzewicz L."/>
            <person name="Sengamalay N."/>
            <person name="Ott S."/>
            <person name="Godinez A."/>
            <person name="Nagaraj S."/>
            <person name="Vavikolanu K."/>
            <person name="Nadendla S."/>
            <person name="George J."/>
            <person name="Sichtig H."/>
        </authorList>
    </citation>
    <scope>NUCLEOTIDE SEQUENCE [LARGE SCALE GENOMIC DNA]</scope>
    <source>
        <strain evidence="10">FDAARGOS_311</strain>
    </source>
</reference>
<dbReference type="GO" id="GO:0000981">
    <property type="term" value="F:DNA-binding transcription factor activity, RNA polymerase II-specific"/>
    <property type="evidence" value="ECO:0007669"/>
    <property type="project" value="InterPro"/>
</dbReference>
<gene>
    <name evidence="9" type="ORF">CAN33_0055695</name>
</gene>
<dbReference type="SUPFAM" id="SSF53474">
    <property type="entry name" value="alpha/beta-Hydrolases"/>
    <property type="match status" value="1"/>
</dbReference>
<sequence>MANIRPFTVHVSETLLEEVKAKLKLARLDERMGEVEWNDLEIGHANIKQLVEFWRDEYNWRMFEAFLNTFHHFKTLIQVPGFDVLDIHFLHHRSSRTNAIPLLFVHGWPGSFLESLKIIPLLTEPPEGRQAFHVVAPSLPGYGFSDFSRKRGFGLEQYADCFARLMTTLKYDNFVCQGGDWGSSIVRYMALRHPDKVLGIHINMFLALPPSPESSPEKFRRYQDMAYDTQELKNLERTRWFAHNERGYQRVQETKNVTLGYALHDSPVGMLAWLVGKLKAWTDDYPWTKEELIHWTFIHYQGSPSAAMQIYKEAEAVLNEDRNSMLGKYISQPVGCSIFPKELWLYPRDWMSETCNIRFWKQHRSGGHFIAWERPEALVEDVAEYFDKEGPCDGARPACRRCVTQGRQCTGYPDAFAFREYKATKGPQTDKAVARKRGKKTADGEQPSSGSASPSAAVSDQDGTDTRLIAIKSPSTPPSPPAAITPCLEWQSLCYFFHQHVLPTEKSPCEGHLAFLPELYQEKGNDPSLRHAILSVSYLSLFNTARVNELYVNARKHYGVALKSLTASLSNKETSTQDETFAAALFLSMFMDLSGERQGAVNPHIPGICSLMHLRGRPQRSSKYARKLFGWAFTQIVSRPTVITVPIVDRDPALQQIQAVANNQFAYACLPASINMAYNPDYVLRSGIITSMISGFCQGASEFRRTEHNYPLTARARLLHSLLGRAYFIMEQISIWDEAVPQHWKRQFATPAMGHLNHTEQAASRDPWTPCFLAVVQAAQILYFIHVFECWEKFVPLASAIKDEHIENFPVETFSGIDDRIRGLIDVICNTVTCTLGHITPKHEFQLHPNSKLANGYTLLWPMWVVVNSGLATPDQLDLCRLALECVGSTMGYRLASVLCADGRPEEPRSSILEQSPLTRSLTVVQ</sequence>
<keyword evidence="4" id="KW-0805">Transcription regulation</keyword>
<dbReference type="Proteomes" id="UP000197666">
    <property type="component" value="Unassembled WGS sequence"/>
</dbReference>